<feature type="transmembrane region" description="Helical" evidence="5">
    <location>
        <begin position="171"/>
        <end position="190"/>
    </location>
</feature>
<dbReference type="InterPro" id="IPR006008">
    <property type="entry name" value="YciB"/>
</dbReference>
<evidence type="ECO:0000313" key="6">
    <source>
        <dbReference type="EMBL" id="SKB80640.1"/>
    </source>
</evidence>
<dbReference type="PANTHER" id="PTHR36917">
    <property type="entry name" value="INTRACELLULAR SEPTATION PROTEIN A-RELATED"/>
    <property type="match status" value="1"/>
</dbReference>
<evidence type="ECO:0000256" key="2">
    <source>
        <dbReference type="ARBA" id="ARBA00022692"/>
    </source>
</evidence>
<keyword evidence="1 5" id="KW-1003">Cell membrane</keyword>
<comment type="function">
    <text evidence="5">Plays a role in cell envelope biogenesis, maintenance of cell envelope integrity and membrane homeostasis.</text>
</comment>
<dbReference type="NCBIfam" id="NF001323">
    <property type="entry name" value="PRK00259.1-1"/>
    <property type="match status" value="1"/>
</dbReference>
<sequence>MTGDRAVKAPAEKREPAAGLKLAIDLGPLLVYLVAYWATKNIVLSTGIFMAATLAAIVGSWITVRRVSAMLLFSGAMVLVFGGLTVWLHDATFIKMKPTVYYLMVAAILGFGLFTDRPTLKLVLGQAYPGLSDLGWTKLTRNWALFFVAMAIANEAVWRTTSMEFWLGYKLWGAMPATILFALANVPMLMKHGLTTEKAEDAALPPQG</sequence>
<dbReference type="OrthoDB" id="9788219at2"/>
<keyword evidence="4 5" id="KW-0472">Membrane</keyword>
<dbReference type="Proteomes" id="UP000189818">
    <property type="component" value="Unassembled WGS sequence"/>
</dbReference>
<organism evidence="6 7">
    <name type="scientific">Rhizorhabdus histidinilytica</name>
    <dbReference type="NCBI Taxonomy" id="439228"/>
    <lineage>
        <taxon>Bacteria</taxon>
        <taxon>Pseudomonadati</taxon>
        <taxon>Pseudomonadota</taxon>
        <taxon>Alphaproteobacteria</taxon>
        <taxon>Sphingomonadales</taxon>
        <taxon>Sphingomonadaceae</taxon>
        <taxon>Rhizorhabdus</taxon>
    </lineage>
</organism>
<feature type="transmembrane region" description="Helical" evidence="5">
    <location>
        <begin position="141"/>
        <end position="159"/>
    </location>
</feature>
<dbReference type="AlphaFoldDB" id="A0A1T5E9Y9"/>
<evidence type="ECO:0000313" key="7">
    <source>
        <dbReference type="Proteomes" id="UP000189818"/>
    </source>
</evidence>
<dbReference type="RefSeq" id="WP_079649031.1">
    <property type="nucleotide sequence ID" value="NZ_FUYM01000006.1"/>
</dbReference>
<comment type="subcellular location">
    <subcellularLocation>
        <location evidence="5">Cell inner membrane</location>
        <topology evidence="5">Multi-pass membrane protein</topology>
    </subcellularLocation>
</comment>
<keyword evidence="3 5" id="KW-1133">Transmembrane helix</keyword>
<keyword evidence="2 5" id="KW-0812">Transmembrane</keyword>
<gene>
    <name evidence="5" type="primary">yciB</name>
    <name evidence="6" type="ORF">SAMN06295920_106297</name>
</gene>
<keyword evidence="7" id="KW-1185">Reference proteome</keyword>
<evidence type="ECO:0000256" key="3">
    <source>
        <dbReference type="ARBA" id="ARBA00022989"/>
    </source>
</evidence>
<comment type="similarity">
    <text evidence="5">Belongs to the YciB family.</text>
</comment>
<feature type="transmembrane region" description="Helical" evidence="5">
    <location>
        <begin position="69"/>
        <end position="88"/>
    </location>
</feature>
<dbReference type="HAMAP" id="MF_00189">
    <property type="entry name" value="YciB"/>
    <property type="match status" value="1"/>
</dbReference>
<name>A0A1T5E9Y9_9SPHN</name>
<evidence type="ECO:0000256" key="1">
    <source>
        <dbReference type="ARBA" id="ARBA00022475"/>
    </source>
</evidence>
<accession>A0A1T5E9Y9</accession>
<dbReference type="PANTHER" id="PTHR36917:SF1">
    <property type="entry name" value="INNER MEMBRANE-SPANNING PROTEIN YCIB"/>
    <property type="match status" value="1"/>
</dbReference>
<dbReference type="STRING" id="439228.SAMN06295920_106297"/>
<dbReference type="Pfam" id="PF04279">
    <property type="entry name" value="IspA"/>
    <property type="match status" value="1"/>
</dbReference>
<dbReference type="EMBL" id="FUYM01000006">
    <property type="protein sequence ID" value="SKB80640.1"/>
    <property type="molecule type" value="Genomic_DNA"/>
</dbReference>
<reference evidence="7" key="1">
    <citation type="submission" date="2017-02" db="EMBL/GenBank/DDBJ databases">
        <authorList>
            <person name="Varghese N."/>
            <person name="Submissions S."/>
        </authorList>
    </citation>
    <scope>NUCLEOTIDE SEQUENCE [LARGE SCALE GENOMIC DNA]</scope>
    <source>
        <strain evidence="7">UM2</strain>
    </source>
</reference>
<feature type="transmembrane region" description="Helical" evidence="5">
    <location>
        <begin position="100"/>
        <end position="120"/>
    </location>
</feature>
<protein>
    <recommendedName>
        <fullName evidence="5">Inner membrane-spanning protein YciB</fullName>
    </recommendedName>
</protein>
<feature type="transmembrane region" description="Helical" evidence="5">
    <location>
        <begin position="44"/>
        <end position="62"/>
    </location>
</feature>
<evidence type="ECO:0000256" key="5">
    <source>
        <dbReference type="HAMAP-Rule" id="MF_00189"/>
    </source>
</evidence>
<keyword evidence="5" id="KW-0997">Cell inner membrane</keyword>
<proteinExistence type="inferred from homology"/>
<dbReference type="GO" id="GO:0005886">
    <property type="term" value="C:plasma membrane"/>
    <property type="evidence" value="ECO:0007669"/>
    <property type="project" value="UniProtKB-SubCell"/>
</dbReference>
<evidence type="ECO:0000256" key="4">
    <source>
        <dbReference type="ARBA" id="ARBA00023136"/>
    </source>
</evidence>